<dbReference type="Pfam" id="PF12796">
    <property type="entry name" value="Ank_2"/>
    <property type="match status" value="1"/>
</dbReference>
<evidence type="ECO:0000313" key="2">
    <source>
        <dbReference type="EMBL" id="KAF0690181.1"/>
    </source>
</evidence>
<evidence type="ECO:0000313" key="3">
    <source>
        <dbReference type="EMBL" id="VFT95167.1"/>
    </source>
</evidence>
<dbReference type="PANTHER" id="PTHR46586:SF3">
    <property type="entry name" value="ANKYRIN REPEAT-CONTAINING PROTEIN"/>
    <property type="match status" value="1"/>
</dbReference>
<protein>
    <submittedName>
        <fullName evidence="3">Aste57867_18431 protein</fullName>
    </submittedName>
</protein>
<sequence length="337" mass="37598">MTATPPLSLHVLASVDLVRCVVAFQPGLPLDLLPFAQWIALTPLLHPRLQHQPHMQRLDMLLETLDRLLPRWTPPLSAWYASFDPAASRVPVFCHHLPHLVPILAWEAVASGRGDVLTYLHTHHLLTTEGAPYFSDVAAAHGHVPLLLVLDSHGFAPCTTSAADRAAEKGHLEVVQYVYKRTDDRRRLPSSCAINYAAQHGHIQIVRWLHAQDASCSTFALDWAAKGGHFDTVKFLHTHRREGCTTQAMDWAATNGHLAVVAFLHRHRSEGCTRMALVRAAERGHVPVVDYLVRHRDLLFVDAERVVQSAREAAVRVDQMDVAAYFDQLDQQSSAQS</sequence>
<dbReference type="AlphaFoldDB" id="A0A485LA32"/>
<dbReference type="OrthoDB" id="128662at2759"/>
<dbReference type="Proteomes" id="UP000332933">
    <property type="component" value="Unassembled WGS sequence"/>
</dbReference>
<dbReference type="InterPro" id="IPR052050">
    <property type="entry name" value="SecEffector_AnkRepeat"/>
</dbReference>
<keyword evidence="4" id="KW-1185">Reference proteome</keyword>
<accession>A0A485LA32</accession>
<dbReference type="SUPFAM" id="SSF48403">
    <property type="entry name" value="Ankyrin repeat"/>
    <property type="match status" value="1"/>
</dbReference>
<reference evidence="3 4" key="1">
    <citation type="submission" date="2019-03" db="EMBL/GenBank/DDBJ databases">
        <authorList>
            <person name="Gaulin E."/>
            <person name="Dumas B."/>
        </authorList>
    </citation>
    <scope>NUCLEOTIDE SEQUENCE [LARGE SCALE GENOMIC DNA]</scope>
    <source>
        <strain evidence="3">CBS 568.67</strain>
    </source>
</reference>
<evidence type="ECO:0000313" key="4">
    <source>
        <dbReference type="Proteomes" id="UP000332933"/>
    </source>
</evidence>
<keyword evidence="1" id="KW-0732">Signal</keyword>
<dbReference type="InterPro" id="IPR002110">
    <property type="entry name" value="Ankyrin_rpt"/>
</dbReference>
<dbReference type="Gene3D" id="1.25.40.20">
    <property type="entry name" value="Ankyrin repeat-containing domain"/>
    <property type="match status" value="1"/>
</dbReference>
<reference evidence="2" key="2">
    <citation type="submission" date="2019-06" db="EMBL/GenBank/DDBJ databases">
        <title>Genomics analysis of Aphanomyces spp. identifies a new class of oomycete effector associated with host adaptation.</title>
        <authorList>
            <person name="Gaulin E."/>
        </authorList>
    </citation>
    <scope>NUCLEOTIDE SEQUENCE</scope>
    <source>
        <strain evidence="2">CBS 578.67</strain>
    </source>
</reference>
<dbReference type="InterPro" id="IPR036770">
    <property type="entry name" value="Ankyrin_rpt-contain_sf"/>
</dbReference>
<organism evidence="3 4">
    <name type="scientific">Aphanomyces stellatus</name>
    <dbReference type="NCBI Taxonomy" id="120398"/>
    <lineage>
        <taxon>Eukaryota</taxon>
        <taxon>Sar</taxon>
        <taxon>Stramenopiles</taxon>
        <taxon>Oomycota</taxon>
        <taxon>Saprolegniomycetes</taxon>
        <taxon>Saprolegniales</taxon>
        <taxon>Verrucalvaceae</taxon>
        <taxon>Aphanomyces</taxon>
    </lineage>
</organism>
<name>A0A485LA32_9STRA</name>
<feature type="chain" id="PRO_5036355572" evidence="1">
    <location>
        <begin position="24"/>
        <end position="337"/>
    </location>
</feature>
<dbReference type="EMBL" id="CAADRA010006411">
    <property type="protein sequence ID" value="VFT95167.1"/>
    <property type="molecule type" value="Genomic_DNA"/>
</dbReference>
<feature type="signal peptide" evidence="1">
    <location>
        <begin position="1"/>
        <end position="23"/>
    </location>
</feature>
<dbReference type="EMBL" id="VJMH01006390">
    <property type="protein sequence ID" value="KAF0690181.1"/>
    <property type="molecule type" value="Genomic_DNA"/>
</dbReference>
<proteinExistence type="predicted"/>
<dbReference type="PANTHER" id="PTHR46586">
    <property type="entry name" value="ANKYRIN REPEAT-CONTAINING PROTEIN"/>
    <property type="match status" value="1"/>
</dbReference>
<evidence type="ECO:0000256" key="1">
    <source>
        <dbReference type="SAM" id="SignalP"/>
    </source>
</evidence>
<gene>
    <name evidence="3" type="primary">Aste57867_18431</name>
    <name evidence="2" type="ORF">As57867_018369</name>
    <name evidence="3" type="ORF">ASTE57867_18431</name>
</gene>